<keyword evidence="2" id="KW-1185">Reference proteome</keyword>
<name>A0AAP0LHJ2_9MAGN</name>
<reference evidence="1 2" key="1">
    <citation type="submission" date="2024-01" db="EMBL/GenBank/DDBJ databases">
        <title>Genome assemblies of Stephania.</title>
        <authorList>
            <person name="Yang L."/>
        </authorList>
    </citation>
    <scope>NUCLEOTIDE SEQUENCE [LARGE SCALE GENOMIC DNA]</scope>
    <source>
        <strain evidence="1">YNDBR</strain>
        <tissue evidence="1">Leaf</tissue>
    </source>
</reference>
<accession>A0AAP0LHJ2</accession>
<gene>
    <name evidence="1" type="ORF">Syun_000414</name>
</gene>
<dbReference type="EMBL" id="JBBNAF010000001">
    <property type="protein sequence ID" value="KAK9168274.1"/>
    <property type="molecule type" value="Genomic_DNA"/>
</dbReference>
<organism evidence="1 2">
    <name type="scientific">Stephania yunnanensis</name>
    <dbReference type="NCBI Taxonomy" id="152371"/>
    <lineage>
        <taxon>Eukaryota</taxon>
        <taxon>Viridiplantae</taxon>
        <taxon>Streptophyta</taxon>
        <taxon>Embryophyta</taxon>
        <taxon>Tracheophyta</taxon>
        <taxon>Spermatophyta</taxon>
        <taxon>Magnoliopsida</taxon>
        <taxon>Ranunculales</taxon>
        <taxon>Menispermaceae</taxon>
        <taxon>Menispermoideae</taxon>
        <taxon>Cissampelideae</taxon>
        <taxon>Stephania</taxon>
    </lineage>
</organism>
<protein>
    <submittedName>
        <fullName evidence="1">Uncharacterized protein</fullName>
    </submittedName>
</protein>
<dbReference type="Proteomes" id="UP001420932">
    <property type="component" value="Unassembled WGS sequence"/>
</dbReference>
<proteinExistence type="predicted"/>
<evidence type="ECO:0000313" key="1">
    <source>
        <dbReference type="EMBL" id="KAK9168274.1"/>
    </source>
</evidence>
<sequence length="101" mass="11503">MESKSKLKIANEIFNLGIVRKTRPIKKLDAVYKSFLSRSINKLGPTIEESMDDHVQVRSFGTVLATGEAKDKLEYILIFQEKGEAGETLQSCQSYRDIFIF</sequence>
<comment type="caution">
    <text evidence="1">The sequence shown here is derived from an EMBL/GenBank/DDBJ whole genome shotgun (WGS) entry which is preliminary data.</text>
</comment>
<evidence type="ECO:0000313" key="2">
    <source>
        <dbReference type="Proteomes" id="UP001420932"/>
    </source>
</evidence>
<dbReference type="AlphaFoldDB" id="A0AAP0LHJ2"/>